<feature type="transmembrane region" description="Helical" evidence="1">
    <location>
        <begin position="46"/>
        <end position="68"/>
    </location>
</feature>
<keyword evidence="1" id="KW-0812">Transmembrane</keyword>
<keyword evidence="3" id="KW-1185">Reference proteome</keyword>
<gene>
    <name evidence="2" type="ORF">C2G38_2030598</name>
</gene>
<reference evidence="2 3" key="1">
    <citation type="submission" date="2018-06" db="EMBL/GenBank/DDBJ databases">
        <title>Comparative genomics reveals the genomic features of Rhizophagus irregularis, R. cerebriforme, R. diaphanum and Gigaspora rosea, and their symbiotic lifestyle signature.</title>
        <authorList>
            <person name="Morin E."/>
            <person name="San Clemente H."/>
            <person name="Chen E.C.H."/>
            <person name="De La Providencia I."/>
            <person name="Hainaut M."/>
            <person name="Kuo A."/>
            <person name="Kohler A."/>
            <person name="Murat C."/>
            <person name="Tang N."/>
            <person name="Roy S."/>
            <person name="Loubradou J."/>
            <person name="Henrissat B."/>
            <person name="Grigoriev I.V."/>
            <person name="Corradi N."/>
            <person name="Roux C."/>
            <person name="Martin F.M."/>
        </authorList>
    </citation>
    <scope>NUCLEOTIDE SEQUENCE [LARGE SCALE GENOMIC DNA]</scope>
    <source>
        <strain evidence="2 3">DAOM 194757</strain>
    </source>
</reference>
<accession>A0A397VVI8</accession>
<dbReference type="Proteomes" id="UP000266673">
    <property type="component" value="Unassembled WGS sequence"/>
</dbReference>
<name>A0A397VVI8_9GLOM</name>
<dbReference type="AlphaFoldDB" id="A0A397VVI8"/>
<keyword evidence="1" id="KW-0472">Membrane</keyword>
<evidence type="ECO:0000313" key="2">
    <source>
        <dbReference type="EMBL" id="RIB25958.1"/>
    </source>
</evidence>
<dbReference type="EMBL" id="QKWP01000154">
    <property type="protein sequence ID" value="RIB25958.1"/>
    <property type="molecule type" value="Genomic_DNA"/>
</dbReference>
<evidence type="ECO:0000313" key="3">
    <source>
        <dbReference type="Proteomes" id="UP000266673"/>
    </source>
</evidence>
<evidence type="ECO:0000256" key="1">
    <source>
        <dbReference type="SAM" id="Phobius"/>
    </source>
</evidence>
<comment type="caution">
    <text evidence="2">The sequence shown here is derived from an EMBL/GenBank/DDBJ whole genome shotgun (WGS) entry which is preliminary data.</text>
</comment>
<keyword evidence="1" id="KW-1133">Transmembrane helix</keyword>
<feature type="transmembrane region" description="Helical" evidence="1">
    <location>
        <begin position="105"/>
        <end position="123"/>
    </location>
</feature>
<sequence length="178" mass="20450">MGTFFLRLIRQHMGNGNHGREYEKTTEQEDDEKDAEYTKIATAQRFCFRIIFFVSICIFLAGGFFQASYMGSSIQMNSLTTFLSGLIGGFFQASYMGSSIQMNSLTTFLSGLIGNIILKRIFLTNTRTDRTSSLDYILSSQEAKERIIEMFTFEMHDYSHELILKEVNKHLPLNSRQN</sequence>
<organism evidence="2 3">
    <name type="scientific">Gigaspora rosea</name>
    <dbReference type="NCBI Taxonomy" id="44941"/>
    <lineage>
        <taxon>Eukaryota</taxon>
        <taxon>Fungi</taxon>
        <taxon>Fungi incertae sedis</taxon>
        <taxon>Mucoromycota</taxon>
        <taxon>Glomeromycotina</taxon>
        <taxon>Glomeromycetes</taxon>
        <taxon>Diversisporales</taxon>
        <taxon>Gigasporaceae</taxon>
        <taxon>Gigaspora</taxon>
    </lineage>
</organism>
<protein>
    <submittedName>
        <fullName evidence="2">Uncharacterized protein</fullName>
    </submittedName>
</protein>
<proteinExistence type="predicted"/>